<dbReference type="AlphaFoldDB" id="A0A974P6C3"/>
<dbReference type="EMBL" id="CP068570">
    <property type="protein sequence ID" value="QQZ51822.1"/>
    <property type="molecule type" value="Genomic_DNA"/>
</dbReference>
<proteinExistence type="predicted"/>
<dbReference type="SUPFAM" id="SSF141694">
    <property type="entry name" value="AF2212/PG0164-like"/>
    <property type="match status" value="1"/>
</dbReference>
<dbReference type="Pfam" id="PF08922">
    <property type="entry name" value="DUF1905"/>
    <property type="match status" value="1"/>
</dbReference>
<evidence type="ECO:0000313" key="1">
    <source>
        <dbReference type="EMBL" id="QQZ51822.1"/>
    </source>
</evidence>
<organism evidence="1">
    <name type="scientific">Phenylobacterium glaciei</name>
    <dbReference type="NCBI Taxonomy" id="2803784"/>
    <lineage>
        <taxon>Bacteria</taxon>
        <taxon>Pseudomonadati</taxon>
        <taxon>Pseudomonadota</taxon>
        <taxon>Alphaproteobacteria</taxon>
        <taxon>Caulobacterales</taxon>
        <taxon>Caulobacteraceae</taxon>
        <taxon>Phenylobacterium</taxon>
    </lineage>
</organism>
<gene>
    <name evidence="1" type="ORF">JKL49_13575</name>
</gene>
<dbReference type="InterPro" id="IPR015018">
    <property type="entry name" value="DUF1905"/>
</dbReference>
<dbReference type="Gene3D" id="2.40.30.100">
    <property type="entry name" value="AF2212/PG0164-like"/>
    <property type="match status" value="1"/>
</dbReference>
<sequence>MIPVEVQLNGVTFTTAMFAKDGTYYLPLKAAVRKKANVTAGIGSPSR</sequence>
<dbReference type="InterPro" id="IPR037079">
    <property type="entry name" value="AF2212/PG0164-like_sf"/>
</dbReference>
<reference evidence="1" key="1">
    <citation type="submission" date="2021-01" db="EMBL/GenBank/DDBJ databases">
        <title>Genome sequence of Phenylobacterium sp. 20VBR1 isolated from a valley glaceir, Ny-Alesund, Svalbard.</title>
        <authorList>
            <person name="Thomas F.A."/>
            <person name="Krishnan K.P."/>
            <person name="Sinha R.K."/>
        </authorList>
    </citation>
    <scope>NUCLEOTIDE SEQUENCE</scope>
    <source>
        <strain evidence="1">20VBR1</strain>
    </source>
</reference>
<name>A0A974P6C3_9CAUL</name>
<protein>
    <submittedName>
        <fullName evidence="1">DUF1905 domain-containing protein</fullName>
    </submittedName>
</protein>
<accession>A0A974P6C3</accession>